<evidence type="ECO:0000256" key="2">
    <source>
        <dbReference type="ARBA" id="ARBA00018577"/>
    </source>
</evidence>
<proteinExistence type="inferred from homology"/>
<dbReference type="InterPro" id="IPR013919">
    <property type="entry name" value="Pex16"/>
</dbReference>
<keyword evidence="3" id="KW-0962">Peroxisome biogenesis</keyword>
<dbReference type="PANTHER" id="PTHR13299">
    <property type="entry name" value="PEROXISOMAL MEMBRANE PROTEIN PEX16"/>
    <property type="match status" value="1"/>
</dbReference>
<keyword evidence="3" id="KW-0576">Peroxisome</keyword>
<comment type="similarity">
    <text evidence="1 3">Belongs to the peroxin-16 family.</text>
</comment>
<evidence type="ECO:0000313" key="4">
    <source>
        <dbReference type="EMBL" id="KAK2168109.1"/>
    </source>
</evidence>
<dbReference type="GO" id="GO:0005778">
    <property type="term" value="C:peroxisomal membrane"/>
    <property type="evidence" value="ECO:0007669"/>
    <property type="project" value="UniProtKB-SubCell"/>
</dbReference>
<gene>
    <name evidence="4" type="ORF">LSH36_20g04022</name>
</gene>
<dbReference type="EMBL" id="JAODUP010000020">
    <property type="protein sequence ID" value="KAK2168109.1"/>
    <property type="molecule type" value="Genomic_DNA"/>
</dbReference>
<accession>A0AAD9KAH9</accession>
<protein>
    <recommendedName>
        <fullName evidence="2 3">Peroxisomal membrane protein PEX16</fullName>
    </recommendedName>
</protein>
<name>A0AAD9KAH9_9ANNE</name>
<reference evidence="4" key="1">
    <citation type="journal article" date="2023" name="Mol. Biol. Evol.">
        <title>Third-Generation Sequencing Reveals the Adaptive Role of the Epigenome in Three Deep-Sea Polychaetes.</title>
        <authorList>
            <person name="Perez M."/>
            <person name="Aroh O."/>
            <person name="Sun Y."/>
            <person name="Lan Y."/>
            <person name="Juniper S.K."/>
            <person name="Young C.R."/>
            <person name="Angers B."/>
            <person name="Qian P.Y."/>
        </authorList>
    </citation>
    <scope>NUCLEOTIDE SEQUENCE</scope>
    <source>
        <strain evidence="4">P08H-3</strain>
    </source>
</reference>
<comment type="subcellular location">
    <subcellularLocation>
        <location evidence="3">Peroxisome membrane</location>
    </subcellularLocation>
</comment>
<keyword evidence="5" id="KW-1185">Reference proteome</keyword>
<evidence type="ECO:0000256" key="3">
    <source>
        <dbReference type="RuleBase" id="RU365003"/>
    </source>
</evidence>
<evidence type="ECO:0000256" key="1">
    <source>
        <dbReference type="ARBA" id="ARBA00009505"/>
    </source>
</evidence>
<comment type="caution">
    <text evidence="4">The sequence shown here is derived from an EMBL/GenBank/DDBJ whole genome shotgun (WGS) entry which is preliminary data.</text>
</comment>
<dbReference type="GO" id="GO:0007031">
    <property type="term" value="P:peroxisome organization"/>
    <property type="evidence" value="ECO:0007669"/>
    <property type="project" value="UniProtKB-KW"/>
</dbReference>
<dbReference type="AlphaFoldDB" id="A0AAD9KAH9"/>
<dbReference type="Pfam" id="PF08610">
    <property type="entry name" value="Pex16"/>
    <property type="match status" value="1"/>
</dbReference>
<dbReference type="PANTHER" id="PTHR13299:SF0">
    <property type="entry name" value="PEROXISOMAL MEMBRANE PROTEIN PEX16"/>
    <property type="match status" value="1"/>
</dbReference>
<evidence type="ECO:0000313" key="5">
    <source>
        <dbReference type="Proteomes" id="UP001208570"/>
    </source>
</evidence>
<sequence>MVFRWTIRLRSPTSNMATKLTEITDKYKKFVIDNYEIVGKVESAVRLLSYFIPGQSVVLAELLYATSNLLVFVNDAILRKAAHIKLLVPLPHDKLCSWLTVLEHIEVFLELTACGFGNDLSRWLVVFCVQVVKAVIKFVLLLKFNLGILQTPSVAALRRGTFLQKQLSEVNQNTPMFSSNEPSLFGDDVTSHVETKATFILPSSGRKVRTLNRAPPLTQRCWQVPSADNDFMCASTKLTPLQTAGECLHITRPLCHRIFVYFNSSLDVFIPCLYLLGDANQYNKTERKELHRRHLLMALYLLRSPFYDKYTKAIVGVSSMVAEGLFSCLDDINIRNGGEWSLA</sequence>
<organism evidence="4 5">
    <name type="scientific">Paralvinella palmiformis</name>
    <dbReference type="NCBI Taxonomy" id="53620"/>
    <lineage>
        <taxon>Eukaryota</taxon>
        <taxon>Metazoa</taxon>
        <taxon>Spiralia</taxon>
        <taxon>Lophotrochozoa</taxon>
        <taxon>Annelida</taxon>
        <taxon>Polychaeta</taxon>
        <taxon>Sedentaria</taxon>
        <taxon>Canalipalpata</taxon>
        <taxon>Terebellida</taxon>
        <taxon>Terebelliformia</taxon>
        <taxon>Alvinellidae</taxon>
        <taxon>Paralvinella</taxon>
    </lineage>
</organism>
<dbReference type="Proteomes" id="UP001208570">
    <property type="component" value="Unassembled WGS sequence"/>
</dbReference>